<dbReference type="InterPro" id="IPR036584">
    <property type="entry name" value="FliS_sf"/>
</dbReference>
<dbReference type="CDD" id="cd16098">
    <property type="entry name" value="FliS"/>
    <property type="match status" value="1"/>
</dbReference>
<proteinExistence type="inferred from homology"/>
<keyword evidence="4 6" id="KW-1005">Bacterial flagellum biogenesis</keyword>
<evidence type="ECO:0000256" key="4">
    <source>
        <dbReference type="ARBA" id="ARBA00022795"/>
    </source>
</evidence>
<accession>A0ABV1M5U5</accession>
<dbReference type="InterPro" id="IPR003713">
    <property type="entry name" value="FliS"/>
</dbReference>
<dbReference type="Pfam" id="PF02561">
    <property type="entry name" value="FliS"/>
    <property type="match status" value="1"/>
</dbReference>
<organism evidence="8 9">
    <name type="scientific">Vogesella oryzagri</name>
    <dbReference type="NCBI Taxonomy" id="3160864"/>
    <lineage>
        <taxon>Bacteria</taxon>
        <taxon>Pseudomonadati</taxon>
        <taxon>Pseudomonadota</taxon>
        <taxon>Betaproteobacteria</taxon>
        <taxon>Neisseriales</taxon>
        <taxon>Chromobacteriaceae</taxon>
        <taxon>Vogesella</taxon>
    </lineage>
</organism>
<reference evidence="8" key="1">
    <citation type="submission" date="2024-06" db="EMBL/GenBank/DDBJ databases">
        <title>Genome sequence of Vogesella sp. MAHUQ-64.</title>
        <authorList>
            <person name="Huq M.A."/>
        </authorList>
    </citation>
    <scope>NUCLEOTIDE SEQUENCE</scope>
    <source>
        <strain evidence="8">MAHUQ-64</strain>
    </source>
</reference>
<keyword evidence="9" id="KW-1185">Reference proteome</keyword>
<evidence type="ECO:0000256" key="3">
    <source>
        <dbReference type="ARBA" id="ARBA00022490"/>
    </source>
</evidence>
<keyword evidence="8" id="KW-0969">Cilium</keyword>
<feature type="region of interest" description="Disordered" evidence="7">
    <location>
        <begin position="125"/>
        <end position="144"/>
    </location>
</feature>
<dbReference type="NCBIfam" id="TIGR00208">
    <property type="entry name" value="fliS"/>
    <property type="match status" value="1"/>
</dbReference>
<dbReference type="EMBL" id="JBEFLD010000006">
    <property type="protein sequence ID" value="MEQ6291604.1"/>
    <property type="molecule type" value="Genomic_DNA"/>
</dbReference>
<evidence type="ECO:0000313" key="8">
    <source>
        <dbReference type="EMBL" id="MEQ6291604.1"/>
    </source>
</evidence>
<protein>
    <recommendedName>
        <fullName evidence="6">Flagellar secretion chaperone FliS</fullName>
    </recommendedName>
</protein>
<dbReference type="PIRSF" id="PIRSF039090">
    <property type="entry name" value="Flis"/>
    <property type="match status" value="1"/>
</dbReference>
<dbReference type="Gene3D" id="1.20.120.340">
    <property type="entry name" value="Flagellar protein FliS"/>
    <property type="match status" value="1"/>
</dbReference>
<comment type="subcellular location">
    <subcellularLocation>
        <location evidence="1 6">Cytoplasm</location>
        <location evidence="1 6">Cytosol</location>
    </subcellularLocation>
</comment>
<dbReference type="SUPFAM" id="SSF101116">
    <property type="entry name" value="Flagellar export chaperone FliS"/>
    <property type="match status" value="1"/>
</dbReference>
<dbReference type="RefSeq" id="WP_349588689.1">
    <property type="nucleotide sequence ID" value="NZ_JBEFLD010000006.1"/>
</dbReference>
<keyword evidence="8" id="KW-0282">Flagellum</keyword>
<dbReference type="PANTHER" id="PTHR34773:SF1">
    <property type="entry name" value="FLAGELLAR SECRETION CHAPERONE FLIS"/>
    <property type="match status" value="1"/>
</dbReference>
<sequence length="144" mass="15303">MNRQALKAYGQKSLELEVESASPHKLILLLFDGAIQAIKQARFHMENGNIAEKGRLISKAIAIVDEGLLLALDRTAGGELAENLAALYTYCCERLFVANTKNDAAALDEVASLLGEIKSAWEEIGKPQAGGSDGGKSGLNYGAV</sequence>
<gene>
    <name evidence="8" type="primary">fliS</name>
    <name evidence="8" type="ORF">ABNW52_13380</name>
</gene>
<evidence type="ECO:0000256" key="5">
    <source>
        <dbReference type="ARBA" id="ARBA00023186"/>
    </source>
</evidence>
<evidence type="ECO:0000256" key="1">
    <source>
        <dbReference type="ARBA" id="ARBA00004514"/>
    </source>
</evidence>
<evidence type="ECO:0000313" key="9">
    <source>
        <dbReference type="Proteomes" id="UP001433638"/>
    </source>
</evidence>
<comment type="caution">
    <text evidence="8">The sequence shown here is derived from an EMBL/GenBank/DDBJ whole genome shotgun (WGS) entry which is preliminary data.</text>
</comment>
<keyword evidence="8" id="KW-0966">Cell projection</keyword>
<evidence type="ECO:0000256" key="7">
    <source>
        <dbReference type="SAM" id="MobiDB-lite"/>
    </source>
</evidence>
<keyword evidence="3 6" id="KW-0963">Cytoplasm</keyword>
<evidence type="ECO:0000256" key="6">
    <source>
        <dbReference type="PIRNR" id="PIRNR039090"/>
    </source>
</evidence>
<comment type="similarity">
    <text evidence="2 6">Belongs to the FliS family.</text>
</comment>
<evidence type="ECO:0000256" key="2">
    <source>
        <dbReference type="ARBA" id="ARBA00008787"/>
    </source>
</evidence>
<name>A0ABV1M5U5_9NEIS</name>
<dbReference type="PANTHER" id="PTHR34773">
    <property type="entry name" value="FLAGELLAR SECRETION CHAPERONE FLIS"/>
    <property type="match status" value="1"/>
</dbReference>
<keyword evidence="5" id="KW-0143">Chaperone</keyword>
<dbReference type="Proteomes" id="UP001433638">
    <property type="component" value="Unassembled WGS sequence"/>
</dbReference>